<evidence type="ECO:0000313" key="2">
    <source>
        <dbReference type="Proteomes" id="UP000824782"/>
    </source>
</evidence>
<reference evidence="1" key="1">
    <citation type="thesis" date="2020" institute="ProQuest LLC" country="789 East Eisenhower Parkway, Ann Arbor, MI, USA">
        <title>Comparative Genomics and Chromosome Evolution.</title>
        <authorList>
            <person name="Mudd A.B."/>
        </authorList>
    </citation>
    <scope>NUCLEOTIDE SEQUENCE</scope>
    <source>
        <strain evidence="1">237g6f4</strain>
        <tissue evidence="1">Blood</tissue>
    </source>
</reference>
<name>A0AAV7AZ64_ENGPU</name>
<dbReference type="AlphaFoldDB" id="A0AAV7AZ64"/>
<evidence type="ECO:0000313" key="1">
    <source>
        <dbReference type="EMBL" id="KAG8565277.1"/>
    </source>
</evidence>
<accession>A0AAV7AZ64</accession>
<proteinExistence type="predicted"/>
<comment type="caution">
    <text evidence="1">The sequence shown here is derived from an EMBL/GenBank/DDBJ whole genome shotgun (WGS) entry which is preliminary data.</text>
</comment>
<dbReference type="EMBL" id="WNYA01000006">
    <property type="protein sequence ID" value="KAG8565277.1"/>
    <property type="molecule type" value="Genomic_DNA"/>
</dbReference>
<organism evidence="1 2">
    <name type="scientific">Engystomops pustulosus</name>
    <name type="common">Tungara frog</name>
    <name type="synonym">Physalaemus pustulosus</name>
    <dbReference type="NCBI Taxonomy" id="76066"/>
    <lineage>
        <taxon>Eukaryota</taxon>
        <taxon>Metazoa</taxon>
        <taxon>Chordata</taxon>
        <taxon>Craniata</taxon>
        <taxon>Vertebrata</taxon>
        <taxon>Euteleostomi</taxon>
        <taxon>Amphibia</taxon>
        <taxon>Batrachia</taxon>
        <taxon>Anura</taxon>
        <taxon>Neobatrachia</taxon>
        <taxon>Hyloidea</taxon>
        <taxon>Leptodactylidae</taxon>
        <taxon>Leiuperinae</taxon>
        <taxon>Engystomops</taxon>
    </lineage>
</organism>
<keyword evidence="2" id="KW-1185">Reference proteome</keyword>
<protein>
    <submittedName>
        <fullName evidence="1">Uncharacterized protein</fullName>
    </submittedName>
</protein>
<gene>
    <name evidence="1" type="ORF">GDO81_012781</name>
</gene>
<sequence length="69" mass="8363">MGVFGPFLTLPPYTRLLCSSRPFPLLLRRRIPSEHWFLTQFFVFSLVYFWFLTHPYHPPPPHIQKYTLL</sequence>
<dbReference type="Proteomes" id="UP000824782">
    <property type="component" value="Unassembled WGS sequence"/>
</dbReference>